<accession>X1EJ51</accession>
<feature type="transmembrane region" description="Helical" evidence="1">
    <location>
        <begin position="30"/>
        <end position="53"/>
    </location>
</feature>
<keyword evidence="1" id="KW-0812">Transmembrane</keyword>
<gene>
    <name evidence="3" type="ORF">S01H4_61170</name>
</gene>
<dbReference type="GO" id="GO:0043190">
    <property type="term" value="C:ATP-binding cassette (ABC) transporter complex"/>
    <property type="evidence" value="ECO:0007669"/>
    <property type="project" value="InterPro"/>
</dbReference>
<evidence type="ECO:0000259" key="2">
    <source>
        <dbReference type="Pfam" id="PF04069"/>
    </source>
</evidence>
<name>X1EJ51_9ZZZZ</name>
<feature type="domain" description="ABC-type glycine betaine transport system substrate-binding" evidence="2">
    <location>
        <begin position="60"/>
        <end position="125"/>
    </location>
</feature>
<comment type="caution">
    <text evidence="3">The sequence shown here is derived from an EMBL/GenBank/DDBJ whole genome shotgun (WGS) entry which is preliminary data.</text>
</comment>
<dbReference type="EMBL" id="BART01036213">
    <property type="protein sequence ID" value="GAH08678.1"/>
    <property type="molecule type" value="Genomic_DNA"/>
</dbReference>
<proteinExistence type="predicted"/>
<dbReference type="InterPro" id="IPR007210">
    <property type="entry name" value="ABC_Gly_betaine_transp_sub-bd"/>
</dbReference>
<protein>
    <recommendedName>
        <fullName evidence="2">ABC-type glycine betaine transport system substrate-binding domain-containing protein</fullName>
    </recommendedName>
</protein>
<dbReference type="GO" id="GO:0022857">
    <property type="term" value="F:transmembrane transporter activity"/>
    <property type="evidence" value="ECO:0007669"/>
    <property type="project" value="InterPro"/>
</dbReference>
<keyword evidence="1" id="KW-0472">Membrane</keyword>
<dbReference type="Gene3D" id="3.40.190.10">
    <property type="entry name" value="Periplasmic binding protein-like II"/>
    <property type="match status" value="1"/>
</dbReference>
<dbReference type="SUPFAM" id="SSF53850">
    <property type="entry name" value="Periplasmic binding protein-like II"/>
    <property type="match status" value="1"/>
</dbReference>
<feature type="non-terminal residue" evidence="3">
    <location>
        <position position="145"/>
    </location>
</feature>
<organism evidence="3">
    <name type="scientific">marine sediment metagenome</name>
    <dbReference type="NCBI Taxonomy" id="412755"/>
    <lineage>
        <taxon>unclassified sequences</taxon>
        <taxon>metagenomes</taxon>
        <taxon>ecological metagenomes</taxon>
    </lineage>
</organism>
<keyword evidence="1" id="KW-1133">Transmembrane helix</keyword>
<evidence type="ECO:0000256" key="1">
    <source>
        <dbReference type="SAM" id="Phobius"/>
    </source>
</evidence>
<dbReference type="Pfam" id="PF04069">
    <property type="entry name" value="OpuAC"/>
    <property type="match status" value="1"/>
</dbReference>
<dbReference type="AlphaFoldDB" id="X1EJ51"/>
<evidence type="ECO:0000313" key="3">
    <source>
        <dbReference type="EMBL" id="GAH08678.1"/>
    </source>
</evidence>
<reference evidence="3" key="1">
    <citation type="journal article" date="2014" name="Front. Microbiol.">
        <title>High frequency of phylogenetically diverse reductive dehalogenase-homologous genes in deep subseafloor sedimentary metagenomes.</title>
        <authorList>
            <person name="Kawai M."/>
            <person name="Futagami T."/>
            <person name="Toyoda A."/>
            <person name="Takaki Y."/>
            <person name="Nishi S."/>
            <person name="Hori S."/>
            <person name="Arai W."/>
            <person name="Tsubouchi T."/>
            <person name="Morono Y."/>
            <person name="Uchiyama I."/>
            <person name="Ito T."/>
            <person name="Fujiyama A."/>
            <person name="Inagaki F."/>
            <person name="Takami H."/>
        </authorList>
    </citation>
    <scope>NUCLEOTIDE SEQUENCE</scope>
    <source>
        <strain evidence="3">Expedition CK06-06</strain>
    </source>
</reference>
<sequence length="145" mass="16688">MLAIILDIGLARIESRLKNQRHSIEDKNSFIKVMVSILVVLVLFSGTVSIYYWKQQKSNEIVIATKNFTEQFILGDLMAELIQDKTNLHVIKKFDLGTTAICQSAMRSKEIDIYPEYTGTAYLTVLHKKYDRTPPQQLFNMVKSE</sequence>